<keyword evidence="1" id="KW-0802">TPR repeat</keyword>
<dbReference type="OrthoDB" id="11376at2"/>
<keyword evidence="4" id="KW-1185">Reference proteome</keyword>
<keyword evidence="2" id="KW-0812">Transmembrane</keyword>
<dbReference type="Gene3D" id="1.25.40.10">
    <property type="entry name" value="Tetratricopeptide repeat domain"/>
    <property type="match status" value="1"/>
</dbReference>
<dbReference type="PROSITE" id="PS50005">
    <property type="entry name" value="TPR"/>
    <property type="match status" value="1"/>
</dbReference>
<evidence type="ECO:0000313" key="4">
    <source>
        <dbReference type="Proteomes" id="UP000001369"/>
    </source>
</evidence>
<name>C1DUU9_SULAA</name>
<dbReference type="STRING" id="204536.SULAZ_0913"/>
<dbReference type="InterPro" id="IPR019734">
    <property type="entry name" value="TPR_rpt"/>
</dbReference>
<dbReference type="HOGENOM" id="CLU_061179_1_0_0"/>
<organism evidence="3 4">
    <name type="scientific">Sulfurihydrogenibium azorense (strain DSM 15241 / OCM 825 / Az-Fu1)</name>
    <dbReference type="NCBI Taxonomy" id="204536"/>
    <lineage>
        <taxon>Bacteria</taxon>
        <taxon>Pseudomonadati</taxon>
        <taxon>Aquificota</taxon>
        <taxon>Aquificia</taxon>
        <taxon>Aquificales</taxon>
        <taxon>Hydrogenothermaceae</taxon>
        <taxon>Sulfurihydrogenibium</taxon>
    </lineage>
</organism>
<dbReference type="SUPFAM" id="SSF81901">
    <property type="entry name" value="HCP-like"/>
    <property type="match status" value="1"/>
</dbReference>
<reference evidence="3 4" key="1">
    <citation type="journal article" date="2009" name="J. Bacteriol.">
        <title>Complete and draft genome sequences of six members of the Aquificales.</title>
        <authorList>
            <person name="Reysenbach A.L."/>
            <person name="Hamamura N."/>
            <person name="Podar M."/>
            <person name="Griffiths E."/>
            <person name="Ferreira S."/>
            <person name="Hochstein R."/>
            <person name="Heidelberg J."/>
            <person name="Johnson J."/>
            <person name="Mead D."/>
            <person name="Pohorille A."/>
            <person name="Sarmiento M."/>
            <person name="Schweighofer K."/>
            <person name="Seshadri R."/>
            <person name="Voytek M.A."/>
        </authorList>
    </citation>
    <scope>NUCLEOTIDE SEQUENCE [LARGE SCALE GENOMIC DNA]</scope>
    <source>
        <strain evidence="4">Az-Fu1 / DSM 15241 / OCM 825</strain>
    </source>
</reference>
<evidence type="ECO:0000313" key="3">
    <source>
        <dbReference type="EMBL" id="ACN98554.1"/>
    </source>
</evidence>
<proteinExistence type="predicted"/>
<gene>
    <name evidence="3" type="ordered locus">SULAZ_0913</name>
</gene>
<evidence type="ECO:0000256" key="2">
    <source>
        <dbReference type="SAM" id="Phobius"/>
    </source>
</evidence>
<keyword evidence="2" id="KW-1133">Transmembrane helix</keyword>
<dbReference type="eggNOG" id="COG0457">
    <property type="taxonomic scope" value="Bacteria"/>
</dbReference>
<accession>C1DUU9</accession>
<dbReference type="InterPro" id="IPR011990">
    <property type="entry name" value="TPR-like_helical_dom_sf"/>
</dbReference>
<feature type="transmembrane region" description="Helical" evidence="2">
    <location>
        <begin position="27"/>
        <end position="49"/>
    </location>
</feature>
<protein>
    <submittedName>
        <fullName evidence="3">Uncharacterized protein</fullName>
    </submittedName>
</protein>
<feature type="repeat" description="TPR" evidence="1">
    <location>
        <begin position="249"/>
        <end position="282"/>
    </location>
</feature>
<dbReference type="RefSeq" id="WP_012673877.1">
    <property type="nucleotide sequence ID" value="NC_012438.1"/>
</dbReference>
<dbReference type="KEGG" id="saf:SULAZ_0913"/>
<evidence type="ECO:0000256" key="1">
    <source>
        <dbReference type="PROSITE-ProRule" id="PRU00339"/>
    </source>
</evidence>
<dbReference type="EMBL" id="CP001229">
    <property type="protein sequence ID" value="ACN98554.1"/>
    <property type="molecule type" value="Genomic_DNA"/>
</dbReference>
<sequence length="331" mass="39069">MKNIFYSLISELTGIIFIFNENMYIGLGIYILFHSIAIFLLSSTLLMFIPKKYRNNKKRSFIFLFLFGFLTFVIGFIFLFVLSIYLLRAQKNIEYKPVEAFSLDEVYNEDMDFYGRNFGEGGIVSLIKGKNVPKHLQEKAFLALADLKSPFVFNIVKENLSNPIDEIRLLAFSMISKMEKKMTQKVHELENKLSKENIQDDEKAELYKNLAQIYWDFVLYNIVDEEFKNFMIEEAKNYALKSLSIQEDPYVYFLLGRIYLRLSDMEKATEFLKEAVKDKNIKSKVIPYLAECYFYKKDYKTVKNILKELDLVLDLRVKFVKDFWVGDVGYN</sequence>
<dbReference type="Proteomes" id="UP000001369">
    <property type="component" value="Chromosome"/>
</dbReference>
<feature type="transmembrane region" description="Helical" evidence="2">
    <location>
        <begin position="61"/>
        <end position="87"/>
    </location>
</feature>
<dbReference type="AlphaFoldDB" id="C1DUU9"/>
<keyword evidence="2" id="KW-0472">Membrane</keyword>